<keyword evidence="4" id="KW-0134">Cell wall</keyword>
<dbReference type="GO" id="GO:0009277">
    <property type="term" value="C:fungal-type cell wall"/>
    <property type="evidence" value="ECO:0007669"/>
    <property type="project" value="TreeGrafter"/>
</dbReference>
<dbReference type="GO" id="GO:0005886">
    <property type="term" value="C:plasma membrane"/>
    <property type="evidence" value="ECO:0007669"/>
    <property type="project" value="UniProtKB-SubCell"/>
</dbReference>
<dbReference type="Gene3D" id="3.80.20.20">
    <property type="entry name" value="Receptor L-domain"/>
    <property type="match status" value="2"/>
</dbReference>
<dbReference type="Pfam" id="PF01030">
    <property type="entry name" value="Recep_L_domain"/>
    <property type="match status" value="1"/>
</dbReference>
<dbReference type="InterPro" id="IPR000494">
    <property type="entry name" value="Rcpt_L-dom"/>
</dbReference>
<feature type="signal peptide" evidence="8">
    <location>
        <begin position="1"/>
        <end position="17"/>
    </location>
</feature>
<dbReference type="AlphaFoldDB" id="A0AA91PV66"/>
<comment type="similarity">
    <text evidence="3">Belongs to the SPS2 family.</text>
</comment>
<evidence type="ECO:0000256" key="3">
    <source>
        <dbReference type="ARBA" id="ARBA00005798"/>
    </source>
</evidence>
<organism evidence="10 11">
    <name type="scientific">Clavispora lusitaniae</name>
    <name type="common">Candida lusitaniae</name>
    <dbReference type="NCBI Taxonomy" id="36911"/>
    <lineage>
        <taxon>Eukaryota</taxon>
        <taxon>Fungi</taxon>
        <taxon>Dikarya</taxon>
        <taxon>Ascomycota</taxon>
        <taxon>Saccharomycotina</taxon>
        <taxon>Pichiomycetes</taxon>
        <taxon>Metschnikowiaceae</taxon>
        <taxon>Clavispora</taxon>
    </lineage>
</organism>
<reference evidence="10 11" key="1">
    <citation type="submission" date="2017-04" db="EMBL/GenBank/DDBJ databases">
        <title>Draft genome of the yeast Clavispora lusitaniae type strain CBS 6936.</title>
        <authorList>
            <person name="Durrens P."/>
            <person name="Klopp C."/>
            <person name="Biteau N."/>
            <person name="Fitton-Ouhabi V."/>
            <person name="Dementhon K."/>
            <person name="Accoceberry I."/>
            <person name="Sherman D.J."/>
            <person name="Noel T."/>
        </authorList>
    </citation>
    <scope>NUCLEOTIDE SEQUENCE [LARGE SCALE GENOMIC DNA]</scope>
    <source>
        <strain evidence="10 11">CBS 6936</strain>
    </source>
</reference>
<evidence type="ECO:0000313" key="10">
    <source>
        <dbReference type="EMBL" id="OVF04498.1"/>
    </source>
</evidence>
<evidence type="ECO:0000256" key="4">
    <source>
        <dbReference type="ARBA" id="ARBA00022512"/>
    </source>
</evidence>
<evidence type="ECO:0000313" key="11">
    <source>
        <dbReference type="Proteomes" id="UP000195602"/>
    </source>
</evidence>
<comment type="subcellular location">
    <subcellularLocation>
        <location evidence="2">Cell membrane</location>
        <topology evidence="2">Lipid-anchor</topology>
        <topology evidence="2">GPI-anchor</topology>
    </subcellularLocation>
    <subcellularLocation>
        <location evidence="1">Secreted</location>
        <location evidence="1">Cell wall</location>
    </subcellularLocation>
</comment>
<sequence length="411" mass="44963">MFLFKFCLISFVALVTAHSSGENVVSTVVVSFSQNGNETVQPHCVNARFVVKNRQDLYSILDCKVLKGNLEIIDYEDPILTFPHLNYLDGSLLIKQSPHLIRIEAQELSRITGGFSMEKLTSLAMVVMPALTSVKFLEWRVLPIFGNLKLGELTGVESVIISDTSLAKLTVSSADIMRNLDLNNNRFLEFIKFDVKHINDLLHIGANGRNAIVDLDLLQSAHNMSIHNVADIKISNLELIKGSASIINNSFHSINFTNLENVEGTLSIAQNDQLALANFPSVSEIGGGLSIVNNTFLQSISFFPKLNVIGGALELVGNIRYASWDKLKLVKGSARLTTTVPTFDCKKWAQRDVGTIIRGGKIECFISLPSSKDEGNVLSQPPKVALHSGSNLLSINVGWIVVAVLSAFIGN</sequence>
<proteinExistence type="inferred from homology"/>
<keyword evidence="6 8" id="KW-0732">Signal</keyword>
<feature type="domain" description="Receptor L-domain" evidence="9">
    <location>
        <begin position="261"/>
        <end position="312"/>
    </location>
</feature>
<protein>
    <submittedName>
        <fullName evidence="10">Sporulation-specific protein</fullName>
    </submittedName>
</protein>
<dbReference type="SUPFAM" id="SSF52058">
    <property type="entry name" value="L domain-like"/>
    <property type="match status" value="2"/>
</dbReference>
<dbReference type="GO" id="GO:0009986">
    <property type="term" value="C:cell surface"/>
    <property type="evidence" value="ECO:0007669"/>
    <property type="project" value="TreeGrafter"/>
</dbReference>
<evidence type="ECO:0000256" key="8">
    <source>
        <dbReference type="SAM" id="SignalP"/>
    </source>
</evidence>
<dbReference type="InterPro" id="IPR051648">
    <property type="entry name" value="CWI-Assembly_Regulator"/>
</dbReference>
<dbReference type="PANTHER" id="PTHR31018">
    <property type="entry name" value="SPORULATION-SPECIFIC PROTEIN-RELATED"/>
    <property type="match status" value="1"/>
</dbReference>
<gene>
    <name evidence="10" type="ORF">A9F13_27g00418</name>
</gene>
<evidence type="ECO:0000256" key="7">
    <source>
        <dbReference type="ARBA" id="ARBA00023180"/>
    </source>
</evidence>
<dbReference type="Proteomes" id="UP000195602">
    <property type="component" value="Unassembled WGS sequence"/>
</dbReference>
<dbReference type="GO" id="GO:0031505">
    <property type="term" value="P:fungal-type cell wall organization"/>
    <property type="evidence" value="ECO:0007669"/>
    <property type="project" value="TreeGrafter"/>
</dbReference>
<keyword evidence="5" id="KW-0964">Secreted</keyword>
<evidence type="ECO:0000256" key="2">
    <source>
        <dbReference type="ARBA" id="ARBA00004609"/>
    </source>
</evidence>
<feature type="chain" id="PRO_5041742976" evidence="8">
    <location>
        <begin position="18"/>
        <end position="411"/>
    </location>
</feature>
<dbReference type="InterPro" id="IPR036941">
    <property type="entry name" value="Rcpt_L-dom_sf"/>
</dbReference>
<accession>A0AA91PV66</accession>
<name>A0AA91PV66_CLALS</name>
<keyword evidence="7" id="KW-0325">Glycoprotein</keyword>
<evidence type="ECO:0000256" key="5">
    <source>
        <dbReference type="ARBA" id="ARBA00022525"/>
    </source>
</evidence>
<dbReference type="EMBL" id="LYUB02000027">
    <property type="protein sequence ID" value="OVF04498.1"/>
    <property type="molecule type" value="Genomic_DNA"/>
</dbReference>
<evidence type="ECO:0000259" key="9">
    <source>
        <dbReference type="Pfam" id="PF01030"/>
    </source>
</evidence>
<comment type="caution">
    <text evidence="10">The sequence shown here is derived from an EMBL/GenBank/DDBJ whole genome shotgun (WGS) entry which is preliminary data.</text>
</comment>
<evidence type="ECO:0000256" key="6">
    <source>
        <dbReference type="ARBA" id="ARBA00022729"/>
    </source>
</evidence>
<dbReference type="KEGG" id="clus:A9F13_27g00418"/>
<dbReference type="PANTHER" id="PTHR31018:SF3">
    <property type="entry name" value="RECEPTOR PROTEIN-TYROSINE KINASE"/>
    <property type="match status" value="1"/>
</dbReference>
<evidence type="ECO:0000256" key="1">
    <source>
        <dbReference type="ARBA" id="ARBA00004191"/>
    </source>
</evidence>